<reference evidence="16 17" key="1">
    <citation type="submission" date="2019-01" db="EMBL/GenBank/DDBJ databases">
        <authorList>
            <person name="Chen W.-M."/>
        </authorList>
    </citation>
    <scope>NUCLEOTIDE SEQUENCE [LARGE SCALE GENOMIC DNA]</scope>
    <source>
        <strain evidence="16 17">TLA-22</strain>
    </source>
</reference>
<feature type="signal peptide" evidence="12">
    <location>
        <begin position="1"/>
        <end position="31"/>
    </location>
</feature>
<organism evidence="16 17">
    <name type="scientific">Sphingobium algorifonticola</name>
    <dbReference type="NCBI Taxonomy" id="2008318"/>
    <lineage>
        <taxon>Bacteria</taxon>
        <taxon>Pseudomonadati</taxon>
        <taxon>Pseudomonadota</taxon>
        <taxon>Alphaproteobacteria</taxon>
        <taxon>Sphingomonadales</taxon>
        <taxon>Sphingomonadaceae</taxon>
        <taxon>Sphingobium</taxon>
    </lineage>
</organism>
<dbReference type="PANTHER" id="PTHR30332">
    <property type="entry name" value="PROBABLE GENERAL SECRETION PATHWAY PROTEIN D"/>
    <property type="match status" value="1"/>
</dbReference>
<gene>
    <name evidence="16" type="primary">gspD</name>
    <name evidence="16" type="ORF">ENE74_11180</name>
</gene>
<evidence type="ECO:0000313" key="16">
    <source>
        <dbReference type="EMBL" id="RVT41006.1"/>
    </source>
</evidence>
<feature type="domain" description="GspD-like N0" evidence="15">
    <location>
        <begin position="35"/>
        <end position="105"/>
    </location>
</feature>
<evidence type="ECO:0000256" key="7">
    <source>
        <dbReference type="ARBA" id="ARBA00022927"/>
    </source>
</evidence>
<keyword evidence="6 12" id="KW-0732">Signal</keyword>
<comment type="subcellular location">
    <subcellularLocation>
        <location evidence="1 10">Cell outer membrane</location>
    </subcellularLocation>
</comment>
<dbReference type="InterPro" id="IPR001775">
    <property type="entry name" value="GspD/PilQ"/>
</dbReference>
<dbReference type="RefSeq" id="WP_127691003.1">
    <property type="nucleotide sequence ID" value="NZ_RZUL01000003.1"/>
</dbReference>
<dbReference type="GO" id="GO:0015627">
    <property type="term" value="C:type II protein secretion system complex"/>
    <property type="evidence" value="ECO:0007669"/>
    <property type="project" value="InterPro"/>
</dbReference>
<feature type="domain" description="NolW-like" evidence="14">
    <location>
        <begin position="191"/>
        <end position="265"/>
    </location>
</feature>
<evidence type="ECO:0000256" key="9">
    <source>
        <dbReference type="ARBA" id="ARBA00023237"/>
    </source>
</evidence>
<dbReference type="Proteomes" id="UP000282977">
    <property type="component" value="Unassembled WGS sequence"/>
</dbReference>
<evidence type="ECO:0000256" key="1">
    <source>
        <dbReference type="ARBA" id="ARBA00004442"/>
    </source>
</evidence>
<keyword evidence="9" id="KW-0998">Cell outer membrane</keyword>
<dbReference type="OrthoDB" id="9775455at2"/>
<dbReference type="InterPro" id="IPR050810">
    <property type="entry name" value="Bact_Secretion_Sys_Channel"/>
</dbReference>
<dbReference type="InterPro" id="IPR004846">
    <property type="entry name" value="T2SS/T3SS_dom"/>
</dbReference>
<dbReference type="EMBL" id="RZUL01000003">
    <property type="protein sequence ID" value="RVT41006.1"/>
    <property type="molecule type" value="Genomic_DNA"/>
</dbReference>
<evidence type="ECO:0000259" key="15">
    <source>
        <dbReference type="Pfam" id="PF21305"/>
    </source>
</evidence>
<evidence type="ECO:0000313" key="17">
    <source>
        <dbReference type="Proteomes" id="UP000282977"/>
    </source>
</evidence>
<dbReference type="GO" id="GO:0015628">
    <property type="term" value="P:protein secretion by the type II secretion system"/>
    <property type="evidence" value="ECO:0007669"/>
    <property type="project" value="InterPro"/>
</dbReference>
<evidence type="ECO:0000259" key="14">
    <source>
        <dbReference type="Pfam" id="PF03958"/>
    </source>
</evidence>
<dbReference type="PANTHER" id="PTHR30332:SF24">
    <property type="entry name" value="SECRETIN GSPD-RELATED"/>
    <property type="match status" value="1"/>
</dbReference>
<evidence type="ECO:0000256" key="12">
    <source>
        <dbReference type="SAM" id="SignalP"/>
    </source>
</evidence>
<dbReference type="InterPro" id="IPR013356">
    <property type="entry name" value="T2SS_GspD"/>
</dbReference>
<dbReference type="Pfam" id="PF03958">
    <property type="entry name" value="Secretin_N"/>
    <property type="match status" value="3"/>
</dbReference>
<proteinExistence type="inferred from homology"/>
<feature type="domain" description="NolW-like" evidence="14">
    <location>
        <begin position="129"/>
        <end position="189"/>
    </location>
</feature>
<evidence type="ECO:0000256" key="10">
    <source>
        <dbReference type="RuleBase" id="RU004004"/>
    </source>
</evidence>
<dbReference type="InterPro" id="IPR049371">
    <property type="entry name" value="GspD-like_N0"/>
</dbReference>
<keyword evidence="17" id="KW-1185">Reference proteome</keyword>
<dbReference type="NCBIfam" id="TIGR02517">
    <property type="entry name" value="type_II_gspD"/>
    <property type="match status" value="1"/>
</dbReference>
<dbReference type="InterPro" id="IPR005644">
    <property type="entry name" value="NolW-like"/>
</dbReference>
<keyword evidence="4" id="KW-1134">Transmembrane beta strand</keyword>
<feature type="compositionally biased region" description="Low complexity" evidence="11">
    <location>
        <begin position="313"/>
        <end position="328"/>
    </location>
</feature>
<comment type="similarity">
    <text evidence="2">Belongs to the bacterial secretin family. GSP D subfamily.</text>
</comment>
<dbReference type="GO" id="GO:0009279">
    <property type="term" value="C:cell outer membrane"/>
    <property type="evidence" value="ECO:0007669"/>
    <property type="project" value="UniProtKB-SubCell"/>
</dbReference>
<evidence type="ECO:0000256" key="5">
    <source>
        <dbReference type="ARBA" id="ARBA00022692"/>
    </source>
</evidence>
<feature type="chain" id="PRO_5019336912" evidence="12">
    <location>
        <begin position="32"/>
        <end position="759"/>
    </location>
</feature>
<dbReference type="PRINTS" id="PR00811">
    <property type="entry name" value="BCTERIALGSPD"/>
</dbReference>
<accession>A0A437J7N3</accession>
<evidence type="ECO:0000256" key="11">
    <source>
        <dbReference type="SAM" id="MobiDB-lite"/>
    </source>
</evidence>
<keyword evidence="8" id="KW-0472">Membrane</keyword>
<dbReference type="AlphaFoldDB" id="A0A437J7N3"/>
<protein>
    <submittedName>
        <fullName evidence="16">Type II secretion system protein GspD</fullName>
    </submittedName>
</protein>
<dbReference type="Pfam" id="PF00263">
    <property type="entry name" value="Secretin"/>
    <property type="match status" value="1"/>
</dbReference>
<evidence type="ECO:0000259" key="13">
    <source>
        <dbReference type="Pfam" id="PF00263"/>
    </source>
</evidence>
<keyword evidence="3 10" id="KW-0813">Transport</keyword>
<evidence type="ECO:0000256" key="8">
    <source>
        <dbReference type="ARBA" id="ARBA00023136"/>
    </source>
</evidence>
<comment type="caution">
    <text evidence="16">The sequence shown here is derived from an EMBL/GenBank/DDBJ whole genome shotgun (WGS) entry which is preliminary data.</text>
</comment>
<feature type="region of interest" description="Disordered" evidence="11">
    <location>
        <begin position="712"/>
        <end position="745"/>
    </location>
</feature>
<feature type="region of interest" description="Disordered" evidence="11">
    <location>
        <begin position="308"/>
        <end position="330"/>
    </location>
</feature>
<keyword evidence="7" id="KW-0653">Protein transport</keyword>
<evidence type="ECO:0000256" key="3">
    <source>
        <dbReference type="ARBA" id="ARBA00022448"/>
    </source>
</evidence>
<evidence type="ECO:0000256" key="4">
    <source>
        <dbReference type="ARBA" id="ARBA00022452"/>
    </source>
</evidence>
<feature type="domain" description="NolW-like" evidence="14">
    <location>
        <begin position="271"/>
        <end position="374"/>
    </location>
</feature>
<dbReference type="Pfam" id="PF21305">
    <property type="entry name" value="type_II_gspD_N0"/>
    <property type="match status" value="1"/>
</dbReference>
<dbReference type="InterPro" id="IPR038591">
    <property type="entry name" value="NolW-like_sf"/>
</dbReference>
<feature type="compositionally biased region" description="Low complexity" evidence="11">
    <location>
        <begin position="714"/>
        <end position="745"/>
    </location>
</feature>
<sequence length="759" mass="79259">MTISRFPSAFLLRGAALALALAVPLASPVTAQQTLNVRDADIRAFIQDAARVTGRTFIIDSRVQGKVSVVTDRPLSKSEYFEIFLSTLRANGLVAVPSAGGAYRIQPADGAAGQPSSVGRAANRNQFVTEVFRLRSIDAASALETLRPLVSRDGSVTANRAGNSIVVADYADNIQRIRQVIGRIDRDSAATEMVMLKNAGAREIATSLQALVGGGAGGGGEGAPAAMAPATVVPIDSSNAIAIRGDAGTVARLAAMARDLDRQAASGTEIRVFWLEHADAEKLLPVLQQLVGQGGGTQAVEAAAAVGKGGPQSATPAAAPSASVSTASGNGIATRGPAIVTRYEGANAIIVAANSDVQRMLGETIRQIDTRREQVLVEAIIVEIGDSAARQLGVQFLLGSTSTGFAATNYSNANPNILTLAGAYASTELGQTETTVVAPDGTRTTTRTTENGDLSNTLQQAAVDSLLNATGGFGGVATSLGQNGIFGAIINAVRSDTDSNILSTPSVMTLDNQKASILVGQDVPLTTGEALSQNFDNQFRTVQRQNVGIQLDVKPQINAGGAIKLFLRQEVSSIAGPVSSNNSDLIINKREIETTVTVDDGEILALGGLLDDNERRTIERIPFLSDIPLLGELFKSRSRSRAKTNLMVFIRPTILRSKADAQRMTAQRYGYIRGQQLLGNPDAEPSLDALVRDYMGAVPPVAVKPDDVTVEGVPQAAAQPPQMTPSQAAASPPQVLTPQVRTSTSVVRPVVLPPSAVQQ</sequence>
<name>A0A437J7N3_9SPHN</name>
<keyword evidence="5" id="KW-0812">Transmembrane</keyword>
<evidence type="ECO:0000256" key="6">
    <source>
        <dbReference type="ARBA" id="ARBA00022729"/>
    </source>
</evidence>
<evidence type="ECO:0000256" key="2">
    <source>
        <dbReference type="ARBA" id="ARBA00006980"/>
    </source>
</evidence>
<feature type="domain" description="Type II/III secretion system secretin-like" evidence="13">
    <location>
        <begin position="492"/>
        <end position="656"/>
    </location>
</feature>
<dbReference type="Gene3D" id="3.30.1370.120">
    <property type="match status" value="3"/>
</dbReference>